<dbReference type="Proteomes" id="UP001358586">
    <property type="component" value="Chromosome 10"/>
</dbReference>
<protein>
    <recommendedName>
        <fullName evidence="3">DUF4283 domain-containing protein</fullName>
    </recommendedName>
</protein>
<name>A0ABR0NEP0_GOSAR</name>
<sequence length="84" mass="9579">MEEGIANLKLMDEEEEEFNEETVMVERNYQYCLVGHCLTNSVVHFPSLRNTIADLWHPIGGICISDLGIKDTFSNSFMKLILKG</sequence>
<reference evidence="1 2" key="1">
    <citation type="submission" date="2023-03" db="EMBL/GenBank/DDBJ databases">
        <title>WGS of Gossypium arboreum.</title>
        <authorList>
            <person name="Yu D."/>
        </authorList>
    </citation>
    <scope>NUCLEOTIDE SEQUENCE [LARGE SCALE GENOMIC DNA]</scope>
    <source>
        <tissue evidence="1">Leaf</tissue>
    </source>
</reference>
<accession>A0ABR0NEP0</accession>
<keyword evidence="2" id="KW-1185">Reference proteome</keyword>
<evidence type="ECO:0008006" key="3">
    <source>
        <dbReference type="Google" id="ProtNLM"/>
    </source>
</evidence>
<organism evidence="1 2">
    <name type="scientific">Gossypium arboreum</name>
    <name type="common">Tree cotton</name>
    <name type="synonym">Gossypium nanking</name>
    <dbReference type="NCBI Taxonomy" id="29729"/>
    <lineage>
        <taxon>Eukaryota</taxon>
        <taxon>Viridiplantae</taxon>
        <taxon>Streptophyta</taxon>
        <taxon>Embryophyta</taxon>
        <taxon>Tracheophyta</taxon>
        <taxon>Spermatophyta</taxon>
        <taxon>Magnoliopsida</taxon>
        <taxon>eudicotyledons</taxon>
        <taxon>Gunneridae</taxon>
        <taxon>Pentapetalae</taxon>
        <taxon>rosids</taxon>
        <taxon>malvids</taxon>
        <taxon>Malvales</taxon>
        <taxon>Malvaceae</taxon>
        <taxon>Malvoideae</taxon>
        <taxon>Gossypium</taxon>
    </lineage>
</organism>
<dbReference type="EMBL" id="JARKNE010000010">
    <property type="protein sequence ID" value="KAK5792721.1"/>
    <property type="molecule type" value="Genomic_DNA"/>
</dbReference>
<evidence type="ECO:0000313" key="2">
    <source>
        <dbReference type="Proteomes" id="UP001358586"/>
    </source>
</evidence>
<gene>
    <name evidence="1" type="ORF">PVK06_033839</name>
</gene>
<proteinExistence type="predicted"/>
<comment type="caution">
    <text evidence="1">The sequence shown here is derived from an EMBL/GenBank/DDBJ whole genome shotgun (WGS) entry which is preliminary data.</text>
</comment>
<evidence type="ECO:0000313" key="1">
    <source>
        <dbReference type="EMBL" id="KAK5792721.1"/>
    </source>
</evidence>